<dbReference type="Gene3D" id="3.30.160.60">
    <property type="entry name" value="Classic Zinc Finger"/>
    <property type="match status" value="2"/>
</dbReference>
<evidence type="ECO:0000256" key="8">
    <source>
        <dbReference type="SAM" id="MobiDB-lite"/>
    </source>
</evidence>
<dbReference type="SUPFAM" id="SSF57667">
    <property type="entry name" value="beta-beta-alpha zinc fingers"/>
    <property type="match status" value="2"/>
</dbReference>
<dbReference type="PROSITE" id="PS00028">
    <property type="entry name" value="ZINC_FINGER_C2H2_1"/>
    <property type="match status" value="3"/>
</dbReference>
<dbReference type="PROSITE" id="PS50157">
    <property type="entry name" value="ZINC_FINGER_C2H2_2"/>
    <property type="match status" value="3"/>
</dbReference>
<feature type="compositionally biased region" description="Low complexity" evidence="8">
    <location>
        <begin position="841"/>
        <end position="851"/>
    </location>
</feature>
<feature type="domain" description="C2H2-type" evidence="9">
    <location>
        <begin position="1150"/>
        <end position="1173"/>
    </location>
</feature>
<feature type="compositionally biased region" description="Polar residues" evidence="8">
    <location>
        <begin position="858"/>
        <end position="871"/>
    </location>
</feature>
<dbReference type="PANTHER" id="PTHR24394:SF29">
    <property type="entry name" value="MYONEURIN"/>
    <property type="match status" value="1"/>
</dbReference>
<feature type="region of interest" description="Disordered" evidence="8">
    <location>
        <begin position="789"/>
        <end position="875"/>
    </location>
</feature>
<evidence type="ECO:0000256" key="3">
    <source>
        <dbReference type="ARBA" id="ARBA00022737"/>
    </source>
</evidence>
<feature type="region of interest" description="Disordered" evidence="8">
    <location>
        <begin position="195"/>
        <end position="299"/>
    </location>
</feature>
<proteinExistence type="predicted"/>
<evidence type="ECO:0000256" key="6">
    <source>
        <dbReference type="ARBA" id="ARBA00023242"/>
    </source>
</evidence>
<feature type="compositionally biased region" description="Basic and acidic residues" evidence="8">
    <location>
        <begin position="20"/>
        <end position="32"/>
    </location>
</feature>
<sequence>MRKKSKSNLKVMRSSVAGKTKYDSPENGKSSEELSSAFEEEQSDKLNLAPTGRQSHSKIDSDHSDLGEPQSKKEKHANTSDACNDVDLDSIVDVTGLDSKSESDFVLSQLHGHHDEWTFSSNEDNNSVCLNSVACEEQSKSSSPDHTSLSSDITEAADLVPYIQQKLRQEFNQRVQENKVSDVSLSHNWLIDQMSSSKRRKKRSHYESIAEGTPVIRKSSHQFSEDVDSVIGRNEGTDKKNMKNKSKGNRLMETSEEGQKRKKEKNRIKEGKIQKETRHRKKKRIQGEDGKNLKQNSHEPMEYVINRDNDLTRKLYLEFLHSRGLSEELERLPNCSVIRCKCKTCCESVHLKERGARDKKNSLMPDVSQEEIIFKKKKRKRKMDLDSQLDSVARATEKEDTPQLSLLDNQTSQFKGKLKKKKADKTNPSVFESREKVSENESSHDIAFGVSGCEVNNTEPKKMEKQKRRHEKSERKEDNAVAVDVMHIDSSPEVKADAVSNGEKKKRKYKRNASVFKTGENVDGNESTHDTTFIVSDCRVNNTEPKTIEKQKNRHEKSERKEDSAAAVDVIHIESSPEIKADVVSNGEKKKRKDKKKASASGNVEKLNGNESTQYTAVKVSDCGVNNMEPKTVEKKKRRHEKSERKDDNAVAVDVIHFDSSPEIKADEVSNVKKKKKIRNSMKSMESLNILLNESINSTADNETKRIEEETNTGANHDKKAAVESKSSSQESEEAPLTCNSVDLFKESQEDLAFTDRRAHNIADKLPQKETKRKFKIPLDPMSAYSMADSSSLNEIPNTGGSSEQSVIEGTPETELNSDHNKVKLNHSTKNNNLPKVFQDSPSSLQLSSSPWHRLSRDSNGSFTQTTSYNTPDPILSLDKKVNSCGMGYVSQESQRSMSRRFLLKSQPLLNTSSSGGEENARTPTFLPTKFNQSSEPFELLSPEEKSSASSHHTASQKSTGTLGDDARVERDPNQSMPRHSSDSVIQQSNTFKSSNIRNAAISKGVTLKEIFANRIINTDSDSSSFDEEDETDFVPKKHKLLSVGDKKQSKSLIRVHKCTRCHQLFDNATQMMQHECKRMFHMRKVSHPEARFECDHCDRKYKNKFHLNHHIRTFHQGRRNYECKLCKMAFGEKQTLVVHMRTHSGAEPFGCTLCAARFKTRNNLHTHYRTNHYLVPEFFCEYCDNKAYYFARDLAEHKRTIHLKKKKTKKH</sequence>
<keyword evidence="2" id="KW-0479">Metal-binding</keyword>
<dbReference type="Proteomes" id="UP001219518">
    <property type="component" value="Unassembled WGS sequence"/>
</dbReference>
<dbReference type="PANTHER" id="PTHR24394">
    <property type="entry name" value="ZINC FINGER PROTEIN"/>
    <property type="match status" value="1"/>
</dbReference>
<accession>A0AAE1LM10</accession>
<reference evidence="10" key="1">
    <citation type="submission" date="2021-07" db="EMBL/GenBank/DDBJ databases">
        <authorList>
            <person name="Catto M.A."/>
            <person name="Jacobson A."/>
            <person name="Kennedy G."/>
            <person name="Labadie P."/>
            <person name="Hunt B.G."/>
            <person name="Srinivasan R."/>
        </authorList>
    </citation>
    <scope>NUCLEOTIDE SEQUENCE</scope>
    <source>
        <strain evidence="10">PL_HMW_Pooled</strain>
        <tissue evidence="10">Head</tissue>
    </source>
</reference>
<feature type="compositionally biased region" description="Basic and acidic residues" evidence="8">
    <location>
        <begin position="432"/>
        <end position="444"/>
    </location>
</feature>
<dbReference type="GO" id="GO:0008270">
    <property type="term" value="F:zinc ion binding"/>
    <property type="evidence" value="ECO:0007669"/>
    <property type="project" value="UniProtKB-KW"/>
</dbReference>
<dbReference type="FunFam" id="3.30.160.60:FF:000086">
    <property type="entry name" value="transcription factor E4F1 isoform X1"/>
    <property type="match status" value="1"/>
</dbReference>
<dbReference type="AlphaFoldDB" id="A0AAE1LM10"/>
<dbReference type="SMART" id="SM00355">
    <property type="entry name" value="ZnF_C2H2"/>
    <property type="match status" value="5"/>
</dbReference>
<feature type="compositionally biased region" description="Polar residues" evidence="8">
    <location>
        <begin position="402"/>
        <end position="414"/>
    </location>
</feature>
<evidence type="ECO:0000259" key="9">
    <source>
        <dbReference type="PROSITE" id="PS50157"/>
    </source>
</evidence>
<feature type="compositionally biased region" description="Polar residues" evidence="8">
    <location>
        <begin position="789"/>
        <end position="808"/>
    </location>
</feature>
<dbReference type="EMBL" id="JAHWGI010001182">
    <property type="protein sequence ID" value="KAK3924395.1"/>
    <property type="molecule type" value="Genomic_DNA"/>
</dbReference>
<evidence type="ECO:0000256" key="5">
    <source>
        <dbReference type="ARBA" id="ARBA00022833"/>
    </source>
</evidence>
<comment type="caution">
    <text evidence="10">The sequence shown here is derived from an EMBL/GenBank/DDBJ whole genome shotgun (WGS) entry which is preliminary data.</text>
</comment>
<feature type="compositionally biased region" description="Basic residues" evidence="8">
    <location>
        <begin position="589"/>
        <end position="598"/>
    </location>
</feature>
<dbReference type="InterPro" id="IPR036236">
    <property type="entry name" value="Znf_C2H2_sf"/>
</dbReference>
<evidence type="ECO:0000256" key="7">
    <source>
        <dbReference type="PROSITE-ProRule" id="PRU00042"/>
    </source>
</evidence>
<evidence type="ECO:0000313" key="10">
    <source>
        <dbReference type="EMBL" id="KAK3924395.1"/>
    </source>
</evidence>
<feature type="compositionally biased region" description="Basic and acidic residues" evidence="8">
    <location>
        <begin position="546"/>
        <end position="564"/>
    </location>
</feature>
<feature type="compositionally biased region" description="Basic and acidic residues" evidence="8">
    <location>
        <begin position="267"/>
        <end position="276"/>
    </location>
</feature>
<keyword evidence="5" id="KW-0862">Zinc</keyword>
<reference evidence="10" key="2">
    <citation type="journal article" date="2023" name="BMC Genomics">
        <title>Pest status, molecular evolution, and epigenetic factors derived from the genome assembly of Frankliniella fusca, a thysanopteran phytovirus vector.</title>
        <authorList>
            <person name="Catto M.A."/>
            <person name="Labadie P.E."/>
            <person name="Jacobson A.L."/>
            <person name="Kennedy G.G."/>
            <person name="Srinivasan R."/>
            <person name="Hunt B.G."/>
        </authorList>
    </citation>
    <scope>NUCLEOTIDE SEQUENCE</scope>
    <source>
        <strain evidence="10">PL_HMW_Pooled</strain>
    </source>
</reference>
<evidence type="ECO:0000256" key="2">
    <source>
        <dbReference type="ARBA" id="ARBA00022723"/>
    </source>
</evidence>
<protein>
    <submittedName>
        <fullName evidence="10">Zinc finger protein 268</fullName>
    </submittedName>
</protein>
<evidence type="ECO:0000256" key="4">
    <source>
        <dbReference type="ARBA" id="ARBA00022771"/>
    </source>
</evidence>
<organism evidence="10 11">
    <name type="scientific">Frankliniella fusca</name>
    <dbReference type="NCBI Taxonomy" id="407009"/>
    <lineage>
        <taxon>Eukaryota</taxon>
        <taxon>Metazoa</taxon>
        <taxon>Ecdysozoa</taxon>
        <taxon>Arthropoda</taxon>
        <taxon>Hexapoda</taxon>
        <taxon>Insecta</taxon>
        <taxon>Pterygota</taxon>
        <taxon>Neoptera</taxon>
        <taxon>Paraneoptera</taxon>
        <taxon>Thysanoptera</taxon>
        <taxon>Terebrantia</taxon>
        <taxon>Thripoidea</taxon>
        <taxon>Thripidae</taxon>
        <taxon>Frankliniella</taxon>
    </lineage>
</organism>
<feature type="compositionally biased region" description="Basic and acidic residues" evidence="8">
    <location>
        <begin position="571"/>
        <end position="581"/>
    </location>
</feature>
<name>A0AAE1LM10_9NEOP</name>
<evidence type="ECO:0000256" key="1">
    <source>
        <dbReference type="ARBA" id="ARBA00004123"/>
    </source>
</evidence>
<dbReference type="GO" id="GO:0005634">
    <property type="term" value="C:nucleus"/>
    <property type="evidence" value="ECO:0007669"/>
    <property type="project" value="UniProtKB-SubCell"/>
</dbReference>
<keyword evidence="3" id="KW-0677">Repeat</keyword>
<dbReference type="GO" id="GO:0000981">
    <property type="term" value="F:DNA-binding transcription factor activity, RNA polymerase II-specific"/>
    <property type="evidence" value="ECO:0007669"/>
    <property type="project" value="TreeGrafter"/>
</dbReference>
<feature type="domain" description="C2H2-type" evidence="9">
    <location>
        <begin position="1122"/>
        <end position="1149"/>
    </location>
</feature>
<feature type="compositionally biased region" description="Basic and acidic residues" evidence="8">
    <location>
        <begin position="57"/>
        <end position="78"/>
    </location>
</feature>
<feature type="region of interest" description="Disordered" evidence="8">
    <location>
        <begin position="701"/>
        <end position="742"/>
    </location>
</feature>
<feature type="region of interest" description="Disordered" evidence="8">
    <location>
        <begin position="394"/>
        <end position="478"/>
    </location>
</feature>
<dbReference type="InterPro" id="IPR013087">
    <property type="entry name" value="Znf_C2H2_type"/>
</dbReference>
<feature type="compositionally biased region" description="Basic and acidic residues" evidence="8">
    <location>
        <begin position="285"/>
        <end position="299"/>
    </location>
</feature>
<feature type="region of interest" description="Disordered" evidence="8">
    <location>
        <begin position="1"/>
        <end position="85"/>
    </location>
</feature>
<comment type="subcellular location">
    <subcellularLocation>
        <location evidence="1">Nucleus</location>
    </subcellularLocation>
</comment>
<keyword evidence="4 7" id="KW-0863">Zinc-finger</keyword>
<feature type="domain" description="C2H2-type" evidence="9">
    <location>
        <begin position="1093"/>
        <end position="1121"/>
    </location>
</feature>
<gene>
    <name evidence="10" type="ORF">KUF71_012346</name>
</gene>
<keyword evidence="6" id="KW-0539">Nucleus</keyword>
<feature type="region of interest" description="Disordered" evidence="8">
    <location>
        <begin position="544"/>
        <end position="648"/>
    </location>
</feature>
<feature type="compositionally biased region" description="Polar residues" evidence="8">
    <location>
        <begin position="974"/>
        <end position="992"/>
    </location>
</feature>
<evidence type="ECO:0000313" key="11">
    <source>
        <dbReference type="Proteomes" id="UP001219518"/>
    </source>
</evidence>
<keyword evidence="11" id="KW-1185">Reference proteome</keyword>
<feature type="compositionally biased region" description="Polar residues" evidence="8">
    <location>
        <begin position="949"/>
        <end position="962"/>
    </location>
</feature>
<feature type="region of interest" description="Disordered" evidence="8">
    <location>
        <begin position="909"/>
        <end position="992"/>
    </location>
</feature>